<sequence length="392" mass="43653">MTARPPLTYTRNETSTANRRASSPYPNERTVEYEVELRILSHSAEKAGDPPIAEEELGSRSVGLINSYLSHSDDRAVTLVLNLSADHQSASRDQECADVPDPLDWGAPVDSLGEDALEHCIPPPYRSPVISTAASVLTADQSHTSSTGLHKNSIRDQRARLRIIKPWHRFTSLSTAPDPTYDLKRMSDAALPDSQRRGFWLIPVWKASVTSSDYYGRFGHLISLPTWSHPSLSLPTTSEIQNYSTPAPIIWNPTRLSLLWKVICIICEKRRLGDVSATAVASSHVKDILPYTQPIPANSDQVSLEPEDAIGDHLRIWSSLQTSLVIRRVISDITIKSAIQAHGTNKESSVPFLDFRSTREDLEKQAGDYEDKWLKDCVFMWLDDGGIPRGYG</sequence>
<evidence type="ECO:0000256" key="1">
    <source>
        <dbReference type="SAM" id="MobiDB-lite"/>
    </source>
</evidence>
<feature type="region of interest" description="Disordered" evidence="1">
    <location>
        <begin position="1"/>
        <end position="26"/>
    </location>
</feature>
<dbReference type="Proteomes" id="UP000235392">
    <property type="component" value="Unassembled WGS sequence"/>
</dbReference>
<protein>
    <submittedName>
        <fullName evidence="2">Uncharacterized protein</fullName>
    </submittedName>
</protein>
<dbReference type="EMBL" id="PGCI01000204">
    <property type="protein sequence ID" value="PLW34117.1"/>
    <property type="molecule type" value="Genomic_DNA"/>
</dbReference>
<reference evidence="2 3" key="1">
    <citation type="submission" date="2017-11" db="EMBL/GenBank/DDBJ databases">
        <title>De novo assembly and phasing of dikaryotic genomes from two isolates of Puccinia coronata f. sp. avenae, the causal agent of oat crown rust.</title>
        <authorList>
            <person name="Miller M.E."/>
            <person name="Zhang Y."/>
            <person name="Omidvar V."/>
            <person name="Sperschneider J."/>
            <person name="Schwessinger B."/>
            <person name="Raley C."/>
            <person name="Palmer J.M."/>
            <person name="Garnica D."/>
            <person name="Upadhyaya N."/>
            <person name="Rathjen J."/>
            <person name="Taylor J.M."/>
            <person name="Park R.F."/>
            <person name="Dodds P.N."/>
            <person name="Hirsch C.D."/>
            <person name="Kianian S.F."/>
            <person name="Figueroa M."/>
        </authorList>
    </citation>
    <scope>NUCLEOTIDE SEQUENCE [LARGE SCALE GENOMIC DNA]</scope>
    <source>
        <strain evidence="2">12SD80</strain>
    </source>
</reference>
<evidence type="ECO:0000313" key="2">
    <source>
        <dbReference type="EMBL" id="PLW34117.1"/>
    </source>
</evidence>
<proteinExistence type="predicted"/>
<dbReference type="AlphaFoldDB" id="A0A2N5U8P8"/>
<feature type="compositionally biased region" description="Polar residues" evidence="1">
    <location>
        <begin position="9"/>
        <end position="25"/>
    </location>
</feature>
<comment type="caution">
    <text evidence="2">The sequence shown here is derived from an EMBL/GenBank/DDBJ whole genome shotgun (WGS) entry which is preliminary data.</text>
</comment>
<evidence type="ECO:0000313" key="3">
    <source>
        <dbReference type="Proteomes" id="UP000235392"/>
    </source>
</evidence>
<gene>
    <name evidence="2" type="ORF">PCASD_11612</name>
</gene>
<organism evidence="2 3">
    <name type="scientific">Puccinia coronata f. sp. avenae</name>
    <dbReference type="NCBI Taxonomy" id="200324"/>
    <lineage>
        <taxon>Eukaryota</taxon>
        <taxon>Fungi</taxon>
        <taxon>Dikarya</taxon>
        <taxon>Basidiomycota</taxon>
        <taxon>Pucciniomycotina</taxon>
        <taxon>Pucciniomycetes</taxon>
        <taxon>Pucciniales</taxon>
        <taxon>Pucciniaceae</taxon>
        <taxon>Puccinia</taxon>
    </lineage>
</organism>
<accession>A0A2N5U8P8</accession>
<name>A0A2N5U8P8_9BASI</name>